<keyword evidence="2" id="KW-1185">Reference proteome</keyword>
<accession>A0ABS8L6M5</accession>
<reference evidence="1" key="1">
    <citation type="submission" date="2021-11" db="EMBL/GenBank/DDBJ databases">
        <title>Genome resources and taxonomic validation of 89 Xanthomonas strains.</title>
        <authorList>
            <person name="Tambong J.T."/>
        </authorList>
    </citation>
    <scope>NUCLEOTIDE SEQUENCE</scope>
    <source>
        <strain evidence="1">Bv 5-4A</strain>
    </source>
</reference>
<gene>
    <name evidence="1" type="ORF">LN473_05270</name>
</gene>
<evidence type="ECO:0000313" key="2">
    <source>
        <dbReference type="Proteomes" id="UP001430544"/>
    </source>
</evidence>
<proteinExistence type="predicted"/>
<evidence type="ECO:0000313" key="1">
    <source>
        <dbReference type="EMBL" id="MCC8621402.1"/>
    </source>
</evidence>
<dbReference type="Proteomes" id="UP001430544">
    <property type="component" value="Unassembled WGS sequence"/>
</dbReference>
<name>A0ABS8L6M5_9XANT</name>
<sequence length="287" mass="32751">MNLDEYSAQVVQLILSNIEPRKGYLTAASLGERLSRANLEGSWKDFRFKSFLHFLEELQQRRLIRLIQTDKKAWAVAQLDGSEQPAPALQKSYNPLRKAVWAAFVFSSPGGRRFMHRYNGSVRLGLTASPSPVDEWAEIEQISDDIQKKWAVEFLAQHEISLPNAAEVLSNEDWHRVFPSALVEQESHKLKILWNRCRTLKVASYVEQWGAKNSVPVNLIFTTREQEDIPTLAPASENYEIPDHEIRQCILTALSSLPTEQLLKIQLPTSALLDAARIHLKLSRDQL</sequence>
<dbReference type="RefSeq" id="WP_126936901.1">
    <property type="nucleotide sequence ID" value="NZ_CP018470.1"/>
</dbReference>
<protein>
    <recommendedName>
        <fullName evidence="3">HTH OST-type domain-containing protein</fullName>
    </recommendedName>
</protein>
<comment type="caution">
    <text evidence="1">The sequence shown here is derived from an EMBL/GenBank/DDBJ whole genome shotgun (WGS) entry which is preliminary data.</text>
</comment>
<dbReference type="EMBL" id="JAJIUN010000019">
    <property type="protein sequence ID" value="MCC8621402.1"/>
    <property type="molecule type" value="Genomic_DNA"/>
</dbReference>
<organism evidence="1 2">
    <name type="scientific">Xanthomonas vesicatoria</name>
    <dbReference type="NCBI Taxonomy" id="56460"/>
    <lineage>
        <taxon>Bacteria</taxon>
        <taxon>Pseudomonadati</taxon>
        <taxon>Pseudomonadota</taxon>
        <taxon>Gammaproteobacteria</taxon>
        <taxon>Lysobacterales</taxon>
        <taxon>Lysobacteraceae</taxon>
        <taxon>Xanthomonas</taxon>
    </lineage>
</organism>
<evidence type="ECO:0008006" key="3">
    <source>
        <dbReference type="Google" id="ProtNLM"/>
    </source>
</evidence>